<evidence type="ECO:0000256" key="2">
    <source>
        <dbReference type="ARBA" id="ARBA00022692"/>
    </source>
</evidence>
<evidence type="ECO:0000256" key="1">
    <source>
        <dbReference type="ARBA" id="ARBA00004141"/>
    </source>
</evidence>
<feature type="compositionally biased region" description="Low complexity" evidence="8">
    <location>
        <begin position="102"/>
        <end position="139"/>
    </location>
</feature>
<dbReference type="InterPro" id="IPR017452">
    <property type="entry name" value="GPCR_Rhodpsn_7TM"/>
</dbReference>
<dbReference type="Proteomes" id="UP000593567">
    <property type="component" value="Unassembled WGS sequence"/>
</dbReference>
<evidence type="ECO:0000259" key="10">
    <source>
        <dbReference type="PROSITE" id="PS50262"/>
    </source>
</evidence>
<dbReference type="InterPro" id="IPR000276">
    <property type="entry name" value="GPCR_Rhodpsn"/>
</dbReference>
<sequence>MDAHLQKQSKARNQMVKMLFIVASVTLIAWLPYNIWSIFYAYYDPLDDVPQGNHYADTVLFALQLTNAFTSPIVYFVYDRYFKRDFLELFGCKAYARSRGMTSSQPTQTTTTARITRPVPQNQAATQRQSAQRQQIARRQQQDPWWTATQNADKKY</sequence>
<name>A0A7J7KCU9_BUGNE</name>
<dbReference type="AlphaFoldDB" id="A0A7J7KCU9"/>
<feature type="compositionally biased region" description="Polar residues" evidence="8">
    <location>
        <begin position="143"/>
        <end position="156"/>
    </location>
</feature>
<gene>
    <name evidence="11" type="ORF">EB796_005228</name>
</gene>
<organism evidence="11 12">
    <name type="scientific">Bugula neritina</name>
    <name type="common">Brown bryozoan</name>
    <name type="synonym">Sertularia neritina</name>
    <dbReference type="NCBI Taxonomy" id="10212"/>
    <lineage>
        <taxon>Eukaryota</taxon>
        <taxon>Metazoa</taxon>
        <taxon>Spiralia</taxon>
        <taxon>Lophotrochozoa</taxon>
        <taxon>Bryozoa</taxon>
        <taxon>Gymnolaemata</taxon>
        <taxon>Cheilostomatida</taxon>
        <taxon>Flustrina</taxon>
        <taxon>Buguloidea</taxon>
        <taxon>Bugulidae</taxon>
        <taxon>Bugula</taxon>
    </lineage>
</organism>
<dbReference type="GO" id="GO:0004930">
    <property type="term" value="F:G protein-coupled receptor activity"/>
    <property type="evidence" value="ECO:0007669"/>
    <property type="project" value="UniProtKB-KW"/>
</dbReference>
<keyword evidence="12" id="KW-1185">Reference proteome</keyword>
<keyword evidence="5 9" id="KW-0472">Membrane</keyword>
<comment type="caution">
    <text evidence="11">The sequence shown here is derived from an EMBL/GenBank/DDBJ whole genome shotgun (WGS) entry which is preliminary data.</text>
</comment>
<evidence type="ECO:0000256" key="9">
    <source>
        <dbReference type="SAM" id="Phobius"/>
    </source>
</evidence>
<evidence type="ECO:0000313" key="12">
    <source>
        <dbReference type="Proteomes" id="UP000593567"/>
    </source>
</evidence>
<evidence type="ECO:0000313" key="11">
    <source>
        <dbReference type="EMBL" id="KAF6036469.1"/>
    </source>
</evidence>
<proteinExistence type="predicted"/>
<protein>
    <recommendedName>
        <fullName evidence="10">G-protein coupled receptors family 1 profile domain-containing protein</fullName>
    </recommendedName>
</protein>
<feature type="region of interest" description="Disordered" evidence="8">
    <location>
        <begin position="101"/>
        <end position="156"/>
    </location>
</feature>
<dbReference type="PRINTS" id="PR00237">
    <property type="entry name" value="GPCRRHODOPSN"/>
</dbReference>
<feature type="domain" description="G-protein coupled receptors family 1 profile" evidence="10">
    <location>
        <begin position="1"/>
        <end position="75"/>
    </location>
</feature>
<reference evidence="11" key="1">
    <citation type="submission" date="2020-06" db="EMBL/GenBank/DDBJ databases">
        <title>Draft genome of Bugula neritina, a colonial animal packing powerful symbionts and potential medicines.</title>
        <authorList>
            <person name="Rayko M."/>
        </authorList>
    </citation>
    <scope>NUCLEOTIDE SEQUENCE [LARGE SCALE GENOMIC DNA]</scope>
    <source>
        <strain evidence="11">Kwan_BN1</strain>
    </source>
</reference>
<feature type="transmembrane region" description="Helical" evidence="9">
    <location>
        <begin position="20"/>
        <end position="43"/>
    </location>
</feature>
<dbReference type="SUPFAM" id="SSF81321">
    <property type="entry name" value="Family A G protein-coupled receptor-like"/>
    <property type="match status" value="1"/>
</dbReference>
<feature type="transmembrane region" description="Helical" evidence="9">
    <location>
        <begin position="55"/>
        <end position="78"/>
    </location>
</feature>
<evidence type="ECO:0000256" key="7">
    <source>
        <dbReference type="ARBA" id="ARBA00023224"/>
    </source>
</evidence>
<keyword evidence="4" id="KW-0297">G-protein coupled receptor</keyword>
<keyword evidence="6" id="KW-0675">Receptor</keyword>
<keyword evidence="2 9" id="KW-0812">Transmembrane</keyword>
<evidence type="ECO:0000256" key="8">
    <source>
        <dbReference type="SAM" id="MobiDB-lite"/>
    </source>
</evidence>
<dbReference type="GO" id="GO:0016020">
    <property type="term" value="C:membrane"/>
    <property type="evidence" value="ECO:0007669"/>
    <property type="project" value="UniProtKB-SubCell"/>
</dbReference>
<evidence type="ECO:0000256" key="4">
    <source>
        <dbReference type="ARBA" id="ARBA00023040"/>
    </source>
</evidence>
<dbReference type="EMBL" id="VXIV02000717">
    <property type="protein sequence ID" value="KAF6036469.1"/>
    <property type="molecule type" value="Genomic_DNA"/>
</dbReference>
<dbReference type="Gene3D" id="1.20.1070.10">
    <property type="entry name" value="Rhodopsin 7-helix transmembrane proteins"/>
    <property type="match status" value="1"/>
</dbReference>
<evidence type="ECO:0000256" key="5">
    <source>
        <dbReference type="ARBA" id="ARBA00023136"/>
    </source>
</evidence>
<keyword evidence="7" id="KW-0807">Transducer</keyword>
<accession>A0A7J7KCU9</accession>
<keyword evidence="3 9" id="KW-1133">Transmembrane helix</keyword>
<dbReference type="PROSITE" id="PS50262">
    <property type="entry name" value="G_PROTEIN_RECEP_F1_2"/>
    <property type="match status" value="1"/>
</dbReference>
<evidence type="ECO:0000256" key="3">
    <source>
        <dbReference type="ARBA" id="ARBA00022989"/>
    </source>
</evidence>
<comment type="subcellular location">
    <subcellularLocation>
        <location evidence="1">Membrane</location>
        <topology evidence="1">Multi-pass membrane protein</topology>
    </subcellularLocation>
</comment>
<evidence type="ECO:0000256" key="6">
    <source>
        <dbReference type="ARBA" id="ARBA00023170"/>
    </source>
</evidence>
<dbReference type="PANTHER" id="PTHR24243:SF208">
    <property type="entry name" value="PYROKININ-1 RECEPTOR"/>
    <property type="match status" value="1"/>
</dbReference>
<dbReference type="PANTHER" id="PTHR24243">
    <property type="entry name" value="G-PROTEIN COUPLED RECEPTOR"/>
    <property type="match status" value="1"/>
</dbReference>